<keyword evidence="1" id="KW-0812">Transmembrane</keyword>
<name>A0ABT0M9M8_9BACL</name>
<keyword evidence="1" id="KW-0472">Membrane</keyword>
<keyword evidence="1" id="KW-1133">Transmembrane helix</keyword>
<reference evidence="3 4" key="1">
    <citation type="submission" date="2022-05" db="EMBL/GenBank/DDBJ databases">
        <title>Sporolactobacillus sp nov CPB3-1, isolated from tree bark (Mangifera indica L.).</title>
        <authorList>
            <person name="Phuengjayaem S."/>
            <person name="Tanasupawat S."/>
        </authorList>
    </citation>
    <scope>NUCLEOTIDE SEQUENCE [LARGE SCALE GENOMIC DNA]</scope>
    <source>
        <strain evidence="3 4">CPB3-1</strain>
    </source>
</reference>
<keyword evidence="4" id="KW-1185">Reference proteome</keyword>
<feature type="domain" description="DUF3899" evidence="2">
    <location>
        <begin position="42"/>
        <end position="121"/>
    </location>
</feature>
<accession>A0ABT0M9M8</accession>
<evidence type="ECO:0000313" key="4">
    <source>
        <dbReference type="Proteomes" id="UP001203004"/>
    </source>
</evidence>
<dbReference type="Pfam" id="PF13038">
    <property type="entry name" value="DUF3899"/>
    <property type="match status" value="1"/>
</dbReference>
<comment type="caution">
    <text evidence="3">The sequence shown here is derived from an EMBL/GenBank/DDBJ whole genome shotgun (WGS) entry which is preliminary data.</text>
</comment>
<feature type="transmembrane region" description="Helical" evidence="1">
    <location>
        <begin position="12"/>
        <end position="30"/>
    </location>
</feature>
<protein>
    <submittedName>
        <fullName evidence="3">DUF3899 domain-containing protein</fullName>
    </submittedName>
</protein>
<evidence type="ECO:0000256" key="1">
    <source>
        <dbReference type="SAM" id="Phobius"/>
    </source>
</evidence>
<feature type="transmembrane region" description="Helical" evidence="1">
    <location>
        <begin position="106"/>
        <end position="128"/>
    </location>
</feature>
<evidence type="ECO:0000313" key="3">
    <source>
        <dbReference type="EMBL" id="MCL1631045.1"/>
    </source>
</evidence>
<dbReference type="Proteomes" id="UP001203004">
    <property type="component" value="Unassembled WGS sequence"/>
</dbReference>
<organism evidence="3 4">
    <name type="scientific">Sporolactobacillus mangiferae</name>
    <dbReference type="NCBI Taxonomy" id="2940498"/>
    <lineage>
        <taxon>Bacteria</taxon>
        <taxon>Bacillati</taxon>
        <taxon>Bacillota</taxon>
        <taxon>Bacilli</taxon>
        <taxon>Bacillales</taxon>
        <taxon>Sporolactobacillaceae</taxon>
        <taxon>Sporolactobacillus</taxon>
    </lineage>
</organism>
<dbReference type="EMBL" id="JAMAST010000002">
    <property type="protein sequence ID" value="MCL1631045.1"/>
    <property type="molecule type" value="Genomic_DNA"/>
</dbReference>
<gene>
    <name evidence="3" type="ORF">M3N64_03675</name>
</gene>
<sequence length="129" mass="14639">MKRLFTHSRISYSVIGTIELLLGLLAQIFYPHPFSVRSLLDSFSTISLLFFSVGLIIFLVQDGAFDSVVYGFKRFARAVRRNQLEDSDEEAPLTELKRHDGKKRAALTWPLIIDSLLLFALAFSVSLLM</sequence>
<feature type="transmembrane region" description="Helical" evidence="1">
    <location>
        <begin position="50"/>
        <end position="72"/>
    </location>
</feature>
<dbReference type="RefSeq" id="WP_249098205.1">
    <property type="nucleotide sequence ID" value="NZ_JAMAST010000002.1"/>
</dbReference>
<proteinExistence type="predicted"/>
<dbReference type="InterPro" id="IPR025007">
    <property type="entry name" value="DUF3899"/>
</dbReference>
<evidence type="ECO:0000259" key="2">
    <source>
        <dbReference type="Pfam" id="PF13038"/>
    </source>
</evidence>